<feature type="transmembrane region" description="Helical" evidence="7">
    <location>
        <begin position="174"/>
        <end position="193"/>
    </location>
</feature>
<dbReference type="EMBL" id="HG916852">
    <property type="protein sequence ID" value="CDM59588.1"/>
    <property type="molecule type" value="Genomic_DNA"/>
</dbReference>
<sequence length="301" mass="31565">MPPRASTPMPPFRMSQRRTSMLGALLATIGPISMSIYTPAMPELVQAFRTSDSAIKMALSVYFAGFSVAQLLAGPLSDAFGRRAATLLFIGIYVAGSLLAAFAPGIEWLLAGRLIQGIGASVGITVARAIVRDQFTGTEASRIMNLIGIMIAIGPAAAPTIGGLALAAFGWQSVFFLLIGFGLLICLSVVVFMRETSVPDRRRALPGPLLAAYTELARESRFVSASLVLGGSIGPSMRRPRCSRSSSSRSSASRRQPSASECCCSPVPTSWAPSACVMRRRAWAVTVPCASGSGCSGPRAS</sequence>
<evidence type="ECO:0000256" key="2">
    <source>
        <dbReference type="ARBA" id="ARBA00022448"/>
    </source>
</evidence>
<dbReference type="Proteomes" id="UP000019443">
    <property type="component" value="Chromosome"/>
</dbReference>
<keyword evidence="5 7" id="KW-0472">Membrane</keyword>
<comment type="subcellular location">
    <subcellularLocation>
        <location evidence="1">Membrane</location>
        <topology evidence="1">Multi-pass membrane protein</topology>
    </subcellularLocation>
</comment>
<feature type="domain" description="Major facilitator superfamily (MFS) profile" evidence="8">
    <location>
        <begin position="19"/>
        <end position="301"/>
    </location>
</feature>
<dbReference type="eggNOG" id="COG2814">
    <property type="taxonomic scope" value="Bacteria"/>
</dbReference>
<evidence type="ECO:0000256" key="1">
    <source>
        <dbReference type="ARBA" id="ARBA00004141"/>
    </source>
</evidence>
<proteinExistence type="predicted"/>
<feature type="compositionally biased region" description="Low complexity" evidence="6">
    <location>
        <begin position="243"/>
        <end position="260"/>
    </location>
</feature>
<dbReference type="PROSITE" id="PS50850">
    <property type="entry name" value="MFS"/>
    <property type="match status" value="1"/>
</dbReference>
<keyword evidence="2" id="KW-0813">Transport</keyword>
<feature type="region of interest" description="Disordered" evidence="6">
    <location>
        <begin position="236"/>
        <end position="265"/>
    </location>
</feature>
<dbReference type="PANTHER" id="PTHR23502:SF132">
    <property type="entry name" value="POLYAMINE TRANSPORTER 2-RELATED"/>
    <property type="match status" value="1"/>
</dbReference>
<dbReference type="InterPro" id="IPR011701">
    <property type="entry name" value="MFS"/>
</dbReference>
<evidence type="ECO:0000259" key="8">
    <source>
        <dbReference type="PROSITE" id="PS50850"/>
    </source>
</evidence>
<dbReference type="InterPro" id="IPR036259">
    <property type="entry name" value="MFS_trans_sf"/>
</dbReference>
<dbReference type="AlphaFoldDB" id="W6RKZ6"/>
<dbReference type="SUPFAM" id="SSF103473">
    <property type="entry name" value="MFS general substrate transporter"/>
    <property type="match status" value="1"/>
</dbReference>
<feature type="transmembrane region" description="Helical" evidence="7">
    <location>
        <begin position="57"/>
        <end position="77"/>
    </location>
</feature>
<dbReference type="InterPro" id="IPR020846">
    <property type="entry name" value="MFS_dom"/>
</dbReference>
<feature type="transmembrane region" description="Helical" evidence="7">
    <location>
        <begin position="84"/>
        <end position="104"/>
    </location>
</feature>
<dbReference type="Pfam" id="PF07690">
    <property type="entry name" value="MFS_1"/>
    <property type="match status" value="1"/>
</dbReference>
<organism evidence="9 10">
    <name type="scientific">Rhizobium favelukesii</name>
    <dbReference type="NCBI Taxonomy" id="348824"/>
    <lineage>
        <taxon>Bacteria</taxon>
        <taxon>Pseudomonadati</taxon>
        <taxon>Pseudomonadota</taxon>
        <taxon>Alphaproteobacteria</taxon>
        <taxon>Hyphomicrobiales</taxon>
        <taxon>Rhizobiaceae</taxon>
        <taxon>Rhizobium/Agrobacterium group</taxon>
        <taxon>Rhizobium</taxon>
    </lineage>
</organism>
<accession>W6RKZ6</accession>
<dbReference type="GO" id="GO:0005886">
    <property type="term" value="C:plasma membrane"/>
    <property type="evidence" value="ECO:0007669"/>
    <property type="project" value="TreeGrafter"/>
</dbReference>
<protein>
    <submittedName>
        <fullName evidence="9">Drug resistance translocator protein</fullName>
    </submittedName>
</protein>
<keyword evidence="4 7" id="KW-1133">Transmembrane helix</keyword>
<evidence type="ECO:0000256" key="7">
    <source>
        <dbReference type="SAM" id="Phobius"/>
    </source>
</evidence>
<evidence type="ECO:0000313" key="10">
    <source>
        <dbReference type="Proteomes" id="UP000019443"/>
    </source>
</evidence>
<evidence type="ECO:0000313" key="9">
    <source>
        <dbReference type="EMBL" id="CDM59588.1"/>
    </source>
</evidence>
<evidence type="ECO:0000256" key="3">
    <source>
        <dbReference type="ARBA" id="ARBA00022692"/>
    </source>
</evidence>
<evidence type="ECO:0000256" key="5">
    <source>
        <dbReference type="ARBA" id="ARBA00023136"/>
    </source>
</evidence>
<dbReference type="HOGENOM" id="CLU_924012_0_0_5"/>
<evidence type="ECO:0000256" key="4">
    <source>
        <dbReference type="ARBA" id="ARBA00022989"/>
    </source>
</evidence>
<dbReference type="PATRIC" id="fig|348824.6.peg.4237"/>
<keyword evidence="10" id="KW-1185">Reference proteome</keyword>
<evidence type="ECO:0000256" key="6">
    <source>
        <dbReference type="SAM" id="MobiDB-lite"/>
    </source>
</evidence>
<dbReference type="PRINTS" id="PR01036">
    <property type="entry name" value="TCRTETB"/>
</dbReference>
<reference evidence="9" key="1">
    <citation type="submission" date="2013-11" db="EMBL/GenBank/DDBJ databases">
        <title>Draft genome sequence of the broad-host-range Rhizobium sp. LPU83 strain, a member of the low-genetic diversity Oregon-like Rhizobium sp. group.</title>
        <authorList>
            <person name="Wibberg D."/>
            <person name="Puehler A."/>
            <person name="Schlueter A."/>
        </authorList>
    </citation>
    <scope>NUCLEOTIDE SEQUENCE [LARGE SCALE GENOMIC DNA]</scope>
    <source>
        <strain evidence="9">LPU83</strain>
    </source>
</reference>
<dbReference type="Gene3D" id="1.20.1720.10">
    <property type="entry name" value="Multidrug resistance protein D"/>
    <property type="match status" value="1"/>
</dbReference>
<name>W6RKZ6_9HYPH</name>
<feature type="transmembrane region" description="Helical" evidence="7">
    <location>
        <begin position="143"/>
        <end position="168"/>
    </location>
</feature>
<gene>
    <name evidence="9" type="primary">bcr</name>
    <name evidence="9" type="ORF">LPU83_3952</name>
</gene>
<dbReference type="KEGG" id="rhl:LPU83_3952"/>
<keyword evidence="3 7" id="KW-0812">Transmembrane</keyword>
<feature type="transmembrane region" description="Helical" evidence="7">
    <location>
        <begin position="110"/>
        <end position="131"/>
    </location>
</feature>
<dbReference type="PANTHER" id="PTHR23502">
    <property type="entry name" value="MAJOR FACILITATOR SUPERFAMILY"/>
    <property type="match status" value="1"/>
</dbReference>
<dbReference type="GO" id="GO:0022857">
    <property type="term" value="F:transmembrane transporter activity"/>
    <property type="evidence" value="ECO:0007669"/>
    <property type="project" value="InterPro"/>
</dbReference>